<feature type="compositionally biased region" description="Basic and acidic residues" evidence="1">
    <location>
        <begin position="502"/>
        <end position="511"/>
    </location>
</feature>
<feature type="compositionally biased region" description="Low complexity" evidence="1">
    <location>
        <begin position="1041"/>
        <end position="1053"/>
    </location>
</feature>
<feature type="compositionally biased region" description="Basic residues" evidence="1">
    <location>
        <begin position="677"/>
        <end position="687"/>
    </location>
</feature>
<feature type="region of interest" description="Disordered" evidence="1">
    <location>
        <begin position="957"/>
        <end position="987"/>
    </location>
</feature>
<feature type="compositionally biased region" description="Low complexity" evidence="1">
    <location>
        <begin position="664"/>
        <end position="676"/>
    </location>
</feature>
<feature type="region of interest" description="Disordered" evidence="1">
    <location>
        <begin position="133"/>
        <end position="170"/>
    </location>
</feature>
<feature type="region of interest" description="Disordered" evidence="1">
    <location>
        <begin position="438"/>
        <end position="472"/>
    </location>
</feature>
<evidence type="ECO:0000256" key="1">
    <source>
        <dbReference type="SAM" id="MobiDB-lite"/>
    </source>
</evidence>
<feature type="compositionally biased region" description="Low complexity" evidence="1">
    <location>
        <begin position="754"/>
        <end position="771"/>
    </location>
</feature>
<feature type="region of interest" description="Disordered" evidence="1">
    <location>
        <begin position="206"/>
        <end position="242"/>
    </location>
</feature>
<feature type="region of interest" description="Disordered" evidence="1">
    <location>
        <begin position="348"/>
        <end position="368"/>
    </location>
</feature>
<name>A0A2G8SR47_9APHY</name>
<feature type="compositionally biased region" description="Polar residues" evidence="1">
    <location>
        <begin position="737"/>
        <end position="753"/>
    </location>
</feature>
<feature type="compositionally biased region" description="Polar residues" evidence="1">
    <location>
        <begin position="352"/>
        <end position="363"/>
    </location>
</feature>
<feature type="compositionally biased region" description="Polar residues" evidence="1">
    <location>
        <begin position="648"/>
        <end position="663"/>
    </location>
</feature>
<reference evidence="2 3" key="1">
    <citation type="journal article" date="2015" name="Sci. Rep.">
        <title>Chromosome-level genome map provides insights into diverse defense mechanisms in the medicinal fungus Ganoderma sinense.</title>
        <authorList>
            <person name="Zhu Y."/>
            <person name="Xu J."/>
            <person name="Sun C."/>
            <person name="Zhou S."/>
            <person name="Xu H."/>
            <person name="Nelson D.R."/>
            <person name="Qian J."/>
            <person name="Song J."/>
            <person name="Luo H."/>
            <person name="Xiang L."/>
            <person name="Li Y."/>
            <person name="Xu Z."/>
            <person name="Ji A."/>
            <person name="Wang L."/>
            <person name="Lu S."/>
            <person name="Hayward A."/>
            <person name="Sun W."/>
            <person name="Li X."/>
            <person name="Schwartz D.C."/>
            <person name="Wang Y."/>
            <person name="Chen S."/>
        </authorList>
    </citation>
    <scope>NUCLEOTIDE SEQUENCE [LARGE SCALE GENOMIC DNA]</scope>
    <source>
        <strain evidence="2 3">ZZ0214-1</strain>
    </source>
</reference>
<dbReference type="EMBL" id="AYKW01000002">
    <property type="protein sequence ID" value="PIL36245.1"/>
    <property type="molecule type" value="Genomic_DNA"/>
</dbReference>
<evidence type="ECO:0008006" key="4">
    <source>
        <dbReference type="Google" id="ProtNLM"/>
    </source>
</evidence>
<keyword evidence="3" id="KW-1185">Reference proteome</keyword>
<organism evidence="2 3">
    <name type="scientific">Ganoderma sinense ZZ0214-1</name>
    <dbReference type="NCBI Taxonomy" id="1077348"/>
    <lineage>
        <taxon>Eukaryota</taxon>
        <taxon>Fungi</taxon>
        <taxon>Dikarya</taxon>
        <taxon>Basidiomycota</taxon>
        <taxon>Agaricomycotina</taxon>
        <taxon>Agaricomycetes</taxon>
        <taxon>Polyporales</taxon>
        <taxon>Polyporaceae</taxon>
        <taxon>Ganoderma</taxon>
    </lineage>
</organism>
<gene>
    <name evidence="2" type="ORF">GSI_01907</name>
</gene>
<feature type="region of interest" description="Disordered" evidence="1">
    <location>
        <begin position="1000"/>
        <end position="1055"/>
    </location>
</feature>
<feature type="compositionally biased region" description="Low complexity" evidence="1">
    <location>
        <begin position="691"/>
        <end position="700"/>
    </location>
</feature>
<evidence type="ECO:0000313" key="3">
    <source>
        <dbReference type="Proteomes" id="UP000230002"/>
    </source>
</evidence>
<dbReference type="OrthoDB" id="3013446at2759"/>
<dbReference type="AlphaFoldDB" id="A0A2G8SR47"/>
<dbReference type="STRING" id="1077348.A0A2G8SR47"/>
<comment type="caution">
    <text evidence="2">The sequence shown here is derived from an EMBL/GenBank/DDBJ whole genome shotgun (WGS) entry which is preliminary data.</text>
</comment>
<feature type="region of interest" description="Disordered" evidence="1">
    <location>
        <begin position="489"/>
        <end position="522"/>
    </location>
</feature>
<protein>
    <recommendedName>
        <fullName evidence="4">Proteophosphoglycan ppg4</fullName>
    </recommendedName>
</protein>
<accession>A0A2G8SR47</accession>
<sequence length="1088" mass="117437">MATAVHLPSPETAGIPLSDVPTALVSPGAHTHSNSYSLKRLTLTDLDLRDDRYPSLSSVKSSPPSARSQFTRLDPAIDAGMTVALRASYEKEHGPGTTPPQKSWLGENITQEPAYWESSQDVSLAPVLEAQPGLPTARESARPAGNSPVEPNPADEQATSGPSAVSPADHASSIAVPLAQTVDMGQQLSKMRRSDDQYEVTVNSIPPPNASLSLPPGVGPATPILSPGGASSPRHPSVPGAGNGTNANAASIPPIVPLSAGPTYNPSTMQIPISPKPRAYAQHPTYITPPAAPAMQPSFSPPQVPKEEVCVECAMRDQDMADVDVTSPGVWDRESDVLYEELCRREMEEETSGVSLSTDSTSRPRAKGGKLTEENLRFWLSINPKEPSSRQQTLDLYVKAQRSLLEADALARARALRESRLLDEKMRDTFSQLRRSAYELGSSSSPADDSFGLRIKTPRVPSSAQTQLHSREVTLLENGMIVEHVDLRKEEREERDRKRREERREKRDVSRPRKSSRSSRSAADVASVYSVPLASPVPQADSGFFSNPRDSRYSQFFSPRPSSVLAIGGERPLTMLRAQSQASFSEVQSIGSAASPRRSRFFGFKNLSSAWHSRDSVAPTGSMIDMHVALQQEQQYFAAHPSAVDISSNTPTLRVSQSWPRTVTSPEPAATAAPTSTKKKSGLKKIWKLVTGTSKGSTKGAGQSRSIDRHEDDAPLAPPPPLSYLVDREGAGRRHVSTPSLLSSISPNQFSQWASSPPTAPSSALPSPTSSRYPTLVPELNSELKDQPIPEMVVPDHRISAFELGSSSDGTPNDLDIRGRVVPSSSRTLSSLGPPTPGATTPSNRPQSAVIMRRDKSLPPLPGESRVEFPSNPMPETRPQTMYDLLQAPSNLTTRGLPPPQAAFRTPEARRQSFGGLASMPHPAVQTLPARTGYARGPVNVPPFLAEEKYAEFGASSPALSQWGAPDATKRSLTTPGKPKQRRSRFGLASLFGKKSVELERPESQVDIGGLSNGSGSMEPLDYNPYRSSASDQRDEPSWNGAAGPGSSHSSAPRMSVMSKNIAELVEQDPEFVAYRYPSSDQRLEVMR</sequence>
<feature type="region of interest" description="Disordered" evidence="1">
    <location>
        <begin position="648"/>
        <end position="775"/>
    </location>
</feature>
<evidence type="ECO:0000313" key="2">
    <source>
        <dbReference type="EMBL" id="PIL36245.1"/>
    </source>
</evidence>
<proteinExistence type="predicted"/>
<feature type="compositionally biased region" description="Polar residues" evidence="1">
    <location>
        <begin position="823"/>
        <end position="847"/>
    </location>
</feature>
<feature type="region of interest" description="Disordered" evidence="1">
    <location>
        <begin position="803"/>
        <end position="850"/>
    </location>
</feature>
<dbReference type="Proteomes" id="UP000230002">
    <property type="component" value="Unassembled WGS sequence"/>
</dbReference>